<comment type="caution">
    <text evidence="1">The sequence shown here is derived from an EMBL/GenBank/DDBJ whole genome shotgun (WGS) entry which is preliminary data.</text>
</comment>
<evidence type="ECO:0000313" key="1">
    <source>
        <dbReference type="EMBL" id="KAJ1154910.1"/>
    </source>
</evidence>
<keyword evidence="2" id="KW-1185">Reference proteome</keyword>
<sequence>MVDRHARDSADNIQSLEVSDLISTHTCIMEIKRRLASHRPALERLIEATYTLLKHGKSRSAFPMLGRDSGPTALVAHAAQAYVAPAKPLVTFVLVVNQELPVELLLSTVNQAIEEKEWRTT</sequence>
<name>A0AAV7RVG7_PLEWA</name>
<proteinExistence type="predicted"/>
<reference evidence="1" key="1">
    <citation type="journal article" date="2022" name="bioRxiv">
        <title>Sequencing and chromosome-scale assembly of the giantPleurodeles waltlgenome.</title>
        <authorList>
            <person name="Brown T."/>
            <person name="Elewa A."/>
            <person name="Iarovenko S."/>
            <person name="Subramanian E."/>
            <person name="Araus A.J."/>
            <person name="Petzold A."/>
            <person name="Susuki M."/>
            <person name="Suzuki K.-i.T."/>
            <person name="Hayashi T."/>
            <person name="Toyoda A."/>
            <person name="Oliveira C."/>
            <person name="Osipova E."/>
            <person name="Leigh N.D."/>
            <person name="Simon A."/>
            <person name="Yun M.H."/>
        </authorList>
    </citation>
    <scope>NUCLEOTIDE SEQUENCE</scope>
    <source>
        <strain evidence="1">20211129_DDA</strain>
        <tissue evidence="1">Liver</tissue>
    </source>
</reference>
<dbReference type="AlphaFoldDB" id="A0AAV7RVG7"/>
<dbReference type="EMBL" id="JANPWB010000009">
    <property type="protein sequence ID" value="KAJ1154910.1"/>
    <property type="molecule type" value="Genomic_DNA"/>
</dbReference>
<dbReference type="Proteomes" id="UP001066276">
    <property type="component" value="Chromosome 5"/>
</dbReference>
<organism evidence="1 2">
    <name type="scientific">Pleurodeles waltl</name>
    <name type="common">Iberian ribbed newt</name>
    <dbReference type="NCBI Taxonomy" id="8319"/>
    <lineage>
        <taxon>Eukaryota</taxon>
        <taxon>Metazoa</taxon>
        <taxon>Chordata</taxon>
        <taxon>Craniata</taxon>
        <taxon>Vertebrata</taxon>
        <taxon>Euteleostomi</taxon>
        <taxon>Amphibia</taxon>
        <taxon>Batrachia</taxon>
        <taxon>Caudata</taxon>
        <taxon>Salamandroidea</taxon>
        <taxon>Salamandridae</taxon>
        <taxon>Pleurodelinae</taxon>
        <taxon>Pleurodeles</taxon>
    </lineage>
</organism>
<gene>
    <name evidence="1" type="ORF">NDU88_007653</name>
</gene>
<protein>
    <submittedName>
        <fullName evidence="1">Uncharacterized protein</fullName>
    </submittedName>
</protein>
<accession>A0AAV7RVG7</accession>
<evidence type="ECO:0000313" key="2">
    <source>
        <dbReference type="Proteomes" id="UP001066276"/>
    </source>
</evidence>